<evidence type="ECO:0000313" key="1">
    <source>
        <dbReference type="EMBL" id="KRH65608.1"/>
    </source>
</evidence>
<dbReference type="AlphaFoldDB" id="A0A0R0KLR6"/>
<gene>
    <name evidence="1" type="ORF">GLYMA_03G049400</name>
</gene>
<name>A0A0R0KLR6_SOYBN</name>
<reference evidence="1 2" key="1">
    <citation type="journal article" date="2010" name="Nature">
        <title>Genome sequence of the palaeopolyploid soybean.</title>
        <authorList>
            <person name="Schmutz J."/>
            <person name="Cannon S.B."/>
            <person name="Schlueter J."/>
            <person name="Ma J."/>
            <person name="Mitros T."/>
            <person name="Nelson W."/>
            <person name="Hyten D.L."/>
            <person name="Song Q."/>
            <person name="Thelen J.J."/>
            <person name="Cheng J."/>
            <person name="Xu D."/>
            <person name="Hellsten U."/>
            <person name="May G.D."/>
            <person name="Yu Y."/>
            <person name="Sakurai T."/>
            <person name="Umezawa T."/>
            <person name="Bhattacharyya M.K."/>
            <person name="Sandhu D."/>
            <person name="Valliyodan B."/>
            <person name="Lindquist E."/>
            <person name="Peto M."/>
            <person name="Grant D."/>
            <person name="Shu S."/>
            <person name="Goodstein D."/>
            <person name="Barry K."/>
            <person name="Futrell-Griggs M."/>
            <person name="Abernathy B."/>
            <person name="Du J."/>
            <person name="Tian Z."/>
            <person name="Zhu L."/>
            <person name="Gill N."/>
            <person name="Joshi T."/>
            <person name="Libault M."/>
            <person name="Sethuraman A."/>
            <person name="Zhang X.-C."/>
            <person name="Shinozaki K."/>
            <person name="Nguyen H.T."/>
            <person name="Wing R.A."/>
            <person name="Cregan P."/>
            <person name="Specht J."/>
            <person name="Grimwood J."/>
            <person name="Rokhsar D."/>
            <person name="Stacey G."/>
            <person name="Shoemaker R.C."/>
            <person name="Jackson S.A."/>
        </authorList>
    </citation>
    <scope>NUCLEOTIDE SEQUENCE</scope>
    <source>
        <strain evidence="2">cv. Williams 82</strain>
        <tissue evidence="1">Callus</tissue>
    </source>
</reference>
<evidence type="ECO:0000313" key="3">
    <source>
        <dbReference type="Proteomes" id="UP000008827"/>
    </source>
</evidence>
<reference evidence="1" key="3">
    <citation type="submission" date="2018-07" db="EMBL/GenBank/DDBJ databases">
        <title>WGS assembly of Glycine max.</title>
        <authorList>
            <person name="Schmutz J."/>
            <person name="Cannon S."/>
            <person name="Schlueter J."/>
            <person name="Ma J."/>
            <person name="Mitros T."/>
            <person name="Nelson W."/>
            <person name="Hyten D."/>
            <person name="Song Q."/>
            <person name="Thelen J."/>
            <person name="Cheng J."/>
            <person name="Xu D."/>
            <person name="Hellsten U."/>
            <person name="May G."/>
            <person name="Yu Y."/>
            <person name="Sakurai T."/>
            <person name="Umezawa T."/>
            <person name="Bhattacharyya M."/>
            <person name="Sandhu D."/>
            <person name="Valliyodan B."/>
            <person name="Lindquist E."/>
            <person name="Peto M."/>
            <person name="Grant D."/>
            <person name="Shu S."/>
            <person name="Goodstein D."/>
            <person name="Barry K."/>
            <person name="Futrell-Griggs M."/>
            <person name="Abernathy B."/>
            <person name="Du J."/>
            <person name="Tian Z."/>
            <person name="Zhu L."/>
            <person name="Gill N."/>
            <person name="Joshi T."/>
            <person name="Libault M."/>
            <person name="Sethuraman A."/>
            <person name="Zhang X."/>
            <person name="Shinozaki K."/>
            <person name="Nguyen H."/>
            <person name="Wing R."/>
            <person name="Cregan P."/>
            <person name="Specht J."/>
            <person name="Grimwood J."/>
            <person name="Rokhsar D."/>
            <person name="Stacey G."/>
            <person name="Shoemaker R."/>
            <person name="Jackson S."/>
        </authorList>
    </citation>
    <scope>NUCLEOTIDE SEQUENCE</scope>
    <source>
        <tissue evidence="1">Callus</tissue>
    </source>
</reference>
<dbReference type="Gramene" id="KRH65608">
    <property type="protein sequence ID" value="KRH65608"/>
    <property type="gene ID" value="GLYMA_03G049400"/>
</dbReference>
<proteinExistence type="predicted"/>
<dbReference type="Proteomes" id="UP000008827">
    <property type="component" value="Chromosome 3"/>
</dbReference>
<organism evidence="1">
    <name type="scientific">Glycine max</name>
    <name type="common">Soybean</name>
    <name type="synonym">Glycine hispida</name>
    <dbReference type="NCBI Taxonomy" id="3847"/>
    <lineage>
        <taxon>Eukaryota</taxon>
        <taxon>Viridiplantae</taxon>
        <taxon>Streptophyta</taxon>
        <taxon>Embryophyta</taxon>
        <taxon>Tracheophyta</taxon>
        <taxon>Spermatophyta</taxon>
        <taxon>Magnoliopsida</taxon>
        <taxon>eudicotyledons</taxon>
        <taxon>Gunneridae</taxon>
        <taxon>Pentapetalae</taxon>
        <taxon>rosids</taxon>
        <taxon>fabids</taxon>
        <taxon>Fabales</taxon>
        <taxon>Fabaceae</taxon>
        <taxon>Papilionoideae</taxon>
        <taxon>50 kb inversion clade</taxon>
        <taxon>NPAAA clade</taxon>
        <taxon>indigoferoid/millettioid clade</taxon>
        <taxon>Phaseoleae</taxon>
        <taxon>Glycine</taxon>
        <taxon>Glycine subgen. Soja</taxon>
    </lineage>
</organism>
<dbReference type="InParanoid" id="A0A0R0KLR6"/>
<reference evidence="2" key="2">
    <citation type="submission" date="2018-02" db="UniProtKB">
        <authorList>
            <consortium name="EnsemblPlants"/>
        </authorList>
    </citation>
    <scope>IDENTIFICATION</scope>
    <source>
        <strain evidence="2">Williams 82</strain>
    </source>
</reference>
<dbReference type="EMBL" id="CM000836">
    <property type="protein sequence ID" value="KRH65608.1"/>
    <property type="molecule type" value="Genomic_DNA"/>
</dbReference>
<protein>
    <submittedName>
        <fullName evidence="1 2">Uncharacterized protein</fullName>
    </submittedName>
</protein>
<dbReference type="EnsemblPlants" id="KRH65608">
    <property type="protein sequence ID" value="KRH65608"/>
    <property type="gene ID" value="GLYMA_03G049400"/>
</dbReference>
<accession>A0A0R0KLR6</accession>
<evidence type="ECO:0000313" key="2">
    <source>
        <dbReference type="EnsemblPlants" id="KRH65608"/>
    </source>
</evidence>
<sequence length="157" mass="18327">MEEIDEKGNGEDPFPFRLCLLPAVNTSLIVMVLFRSGRGYSDDAEVCGKILVAATRRCDVVKRKMERRREWEREEGKWVRRRWVKLHFLPFLFENPSFSKWDLEFPWLNSAKNEDKEGRHGEVNHTTEGFEFAINKEASMVSQTIHSIEAACVYMAV</sequence>
<keyword evidence="3" id="KW-1185">Reference proteome</keyword>